<dbReference type="EMBL" id="RKRG01000001">
    <property type="protein sequence ID" value="RPF53023.1"/>
    <property type="molecule type" value="Genomic_DNA"/>
</dbReference>
<dbReference type="Gene3D" id="3.20.20.80">
    <property type="entry name" value="Glycosidases"/>
    <property type="match status" value="1"/>
</dbReference>
<organism evidence="2 3">
    <name type="scientific">Methanobrevibacter gottschalkii DSM 11977</name>
    <dbReference type="NCBI Taxonomy" id="1122229"/>
    <lineage>
        <taxon>Archaea</taxon>
        <taxon>Methanobacteriati</taxon>
        <taxon>Methanobacteriota</taxon>
        <taxon>Methanomada group</taxon>
        <taxon>Methanobacteria</taxon>
        <taxon>Methanobacteriales</taxon>
        <taxon>Methanobacteriaceae</taxon>
        <taxon>Methanobrevibacter</taxon>
    </lineage>
</organism>
<evidence type="ECO:0000313" key="2">
    <source>
        <dbReference type="EMBL" id="RPF53023.1"/>
    </source>
</evidence>
<protein>
    <submittedName>
        <fullName evidence="2">Putative glycosyl hydrolase protein</fullName>
    </submittedName>
</protein>
<dbReference type="Pfam" id="PF13200">
    <property type="entry name" value="DUF4015"/>
    <property type="match status" value="1"/>
</dbReference>
<dbReference type="InterPro" id="IPR017853">
    <property type="entry name" value="GH"/>
</dbReference>
<comment type="caution">
    <text evidence="2">The sequence shown here is derived from an EMBL/GenBank/DDBJ whole genome shotgun (WGS) entry which is preliminary data.</text>
</comment>
<reference evidence="2 3" key="1">
    <citation type="submission" date="2018-11" db="EMBL/GenBank/DDBJ databases">
        <title>Genomic Encyclopedia of Type Strains, Phase IV (KMG-IV): sequencing the most valuable type-strain genomes for metagenomic binning, comparative biology and taxonomic classification.</title>
        <authorList>
            <person name="Goeker M."/>
        </authorList>
    </citation>
    <scope>NUCLEOTIDE SEQUENCE [LARGE SCALE GENOMIC DNA]</scope>
    <source>
        <strain evidence="2 3">DSM 11977</strain>
    </source>
</reference>
<dbReference type="AlphaFoldDB" id="A0A3N5B6N1"/>
<dbReference type="Proteomes" id="UP000271783">
    <property type="component" value="Unassembled WGS sequence"/>
</dbReference>
<keyword evidence="3" id="KW-1185">Reference proteome</keyword>
<keyword evidence="2" id="KW-0378">Hydrolase</keyword>
<evidence type="ECO:0000313" key="3">
    <source>
        <dbReference type="Proteomes" id="UP000271783"/>
    </source>
</evidence>
<proteinExistence type="predicted"/>
<evidence type="ECO:0000259" key="1">
    <source>
        <dbReference type="Pfam" id="PF13200"/>
    </source>
</evidence>
<dbReference type="InterPro" id="IPR008964">
    <property type="entry name" value="Invasin/intimin_cell_adhesion"/>
</dbReference>
<dbReference type="InterPro" id="IPR025275">
    <property type="entry name" value="DUF4015"/>
</dbReference>
<sequence length="579" mass="64171">MISCVSAGDSEMQQVNNDSVDSANQYVEPVKNASFSKVSNTNYLKDSNFTVSLKDENNEVIVNKTVYFTIDDGLVINTTTDGKGSAKLLLNISKGTHTVKYIFNETGFTPFKSSTKVLVITTSNSKIKASAYKSYIGFKKHYSYAKHISFKNTYKITLTADGIPLSNRIVKFTINGKSYSKKTDSKGVASLPIGLKAGRYPIKFSYAGEKNIKKVSGSSIVYVIKGMPKKIIKANSLTYKNKVSAPFKIKLVNGRGNILKNKKVTFTLDGRTYTKYTDNNGIATIYLKLSWGTHSLKVSSAKTSYYKSVLKKYSIHIKSKAVNNGLWMFSSDMKKANLASLKKVGTKHIFLYAKAIDVWGRSDVEKFIKTASGYGIKVHLWMKVFNDDNDKWINPVKKGKINYGLIKSKINLAKEYAKVKGVAGIHFDYLRYPGNAYKYSNGVNAINYFTKAATSAIHAINSRFIVSAAVMPEPSDMKYYYGQDISTMGKCLDVIIPMIYKGNYNAGSSWIQKTTLKFVKKSGHAKIWSGIQTYHSDRSPIKLTSSALLKDADAAAAGGADGVILFRYGLTNLINFNKL</sequence>
<dbReference type="InterPro" id="IPR013783">
    <property type="entry name" value="Ig-like_fold"/>
</dbReference>
<dbReference type="SUPFAM" id="SSF49373">
    <property type="entry name" value="Invasin/intimin cell-adhesion fragments"/>
    <property type="match status" value="1"/>
</dbReference>
<dbReference type="Gene3D" id="2.60.40.10">
    <property type="entry name" value="Immunoglobulins"/>
    <property type="match status" value="2"/>
</dbReference>
<dbReference type="GO" id="GO:0016787">
    <property type="term" value="F:hydrolase activity"/>
    <property type="evidence" value="ECO:0007669"/>
    <property type="project" value="UniProtKB-KW"/>
</dbReference>
<name>A0A3N5B6N1_9EURY</name>
<feature type="domain" description="DUF4015" evidence="1">
    <location>
        <begin position="386"/>
        <end position="515"/>
    </location>
</feature>
<dbReference type="SUPFAM" id="SSF51445">
    <property type="entry name" value="(Trans)glycosidases"/>
    <property type="match status" value="1"/>
</dbReference>
<gene>
    <name evidence="2" type="ORF">EDC42_0589</name>
</gene>
<accession>A0A3N5B6N1</accession>
<dbReference type="RefSeq" id="WP_069574178.1">
    <property type="nucleotide sequence ID" value="NZ_RKRG01000001.1"/>
</dbReference>